<keyword evidence="2" id="KW-1185">Reference proteome</keyword>
<dbReference type="EMBL" id="JABAIV010000009">
    <property type="protein sequence ID" value="NNG25387.1"/>
    <property type="molecule type" value="Genomic_DNA"/>
</dbReference>
<dbReference type="Proteomes" id="UP000533905">
    <property type="component" value="Unassembled WGS sequence"/>
</dbReference>
<comment type="caution">
    <text evidence="1">The sequence shown here is derived from an EMBL/GenBank/DDBJ whole genome shotgun (WGS) entry which is preliminary data.</text>
</comment>
<proteinExistence type="predicted"/>
<evidence type="ECO:0000313" key="2">
    <source>
        <dbReference type="Proteomes" id="UP000533905"/>
    </source>
</evidence>
<evidence type="ECO:0000313" key="1">
    <source>
        <dbReference type="EMBL" id="NNG25387.1"/>
    </source>
</evidence>
<dbReference type="AlphaFoldDB" id="A0A7Y2K2I1"/>
<gene>
    <name evidence="1" type="ORF">HGB41_20595</name>
</gene>
<protein>
    <submittedName>
        <fullName evidence="1">Uncharacterized protein</fullName>
    </submittedName>
</protein>
<dbReference type="RefSeq" id="WP_171087970.1">
    <property type="nucleotide sequence ID" value="NZ_JABAIV010000009.1"/>
</dbReference>
<name>A0A7Y2K2I1_9BURK</name>
<reference evidence="1 2" key="1">
    <citation type="submission" date="2020-04" db="EMBL/GenBank/DDBJ databases">
        <title>Massilia sp. nov., a cold adapted bacteria isolated from Arctic soil.</title>
        <authorList>
            <person name="Son J."/>
            <person name="Ka J.-O."/>
        </authorList>
    </citation>
    <scope>NUCLEOTIDE SEQUENCE [LARGE SCALE GENOMIC DNA]</scope>
    <source>
        <strain evidence="1 2">ML15P13</strain>
    </source>
</reference>
<accession>A0A7Y2K2I1</accession>
<organism evidence="1 2">
    <name type="scientific">Telluria aromaticivorans</name>
    <dbReference type="NCBI Taxonomy" id="2725995"/>
    <lineage>
        <taxon>Bacteria</taxon>
        <taxon>Pseudomonadati</taxon>
        <taxon>Pseudomonadota</taxon>
        <taxon>Betaproteobacteria</taxon>
        <taxon>Burkholderiales</taxon>
        <taxon>Oxalobacteraceae</taxon>
        <taxon>Telluria group</taxon>
        <taxon>Telluria</taxon>
    </lineage>
</organism>
<sequence>MKSISSLFARARCLPMEAGQSGQACIIRMTVDAASVTNLRQLAMRVCGDALEFMRIAMCGGSARIQVWMCVRRPVAALLREAVARQMPDARLGQAGGLPGVRL</sequence>